<organism evidence="2 3">
    <name type="scientific">Mycena chlorophos</name>
    <name type="common">Agaric fungus</name>
    <name type="synonym">Agaricus chlorophos</name>
    <dbReference type="NCBI Taxonomy" id="658473"/>
    <lineage>
        <taxon>Eukaryota</taxon>
        <taxon>Fungi</taxon>
        <taxon>Dikarya</taxon>
        <taxon>Basidiomycota</taxon>
        <taxon>Agaricomycotina</taxon>
        <taxon>Agaricomycetes</taxon>
        <taxon>Agaricomycetidae</taxon>
        <taxon>Agaricales</taxon>
        <taxon>Marasmiineae</taxon>
        <taxon>Mycenaceae</taxon>
        <taxon>Mycena</taxon>
    </lineage>
</organism>
<evidence type="ECO:0000256" key="1">
    <source>
        <dbReference type="SAM" id="MobiDB-lite"/>
    </source>
</evidence>
<protein>
    <submittedName>
        <fullName evidence="2">Uncharacterized protein</fullName>
    </submittedName>
</protein>
<accession>A0ABQ0KW43</accession>
<feature type="compositionally biased region" description="Polar residues" evidence="1">
    <location>
        <begin position="27"/>
        <end position="36"/>
    </location>
</feature>
<proteinExistence type="predicted"/>
<gene>
    <name evidence="2" type="ORF">MCHLO_00789</name>
</gene>
<name>A0ABQ0KW43_MYCCL</name>
<reference evidence="2" key="1">
    <citation type="submission" date="2014-09" db="EMBL/GenBank/DDBJ databases">
        <title>Genome sequence of the luminous mushroom Mycena chlorophos for searching fungal bioluminescence genes.</title>
        <authorList>
            <person name="Tanaka Y."/>
            <person name="Kasuga D."/>
            <person name="Oba Y."/>
            <person name="Hase S."/>
            <person name="Sato K."/>
            <person name="Oba Y."/>
            <person name="Sakakibara Y."/>
        </authorList>
    </citation>
    <scope>NUCLEOTIDE SEQUENCE</scope>
</reference>
<keyword evidence="3" id="KW-1185">Reference proteome</keyword>
<dbReference type="EMBL" id="DF838598">
    <property type="protein sequence ID" value="GAT43096.1"/>
    <property type="molecule type" value="Genomic_DNA"/>
</dbReference>
<dbReference type="Proteomes" id="UP000815677">
    <property type="component" value="Unassembled WGS sequence"/>
</dbReference>
<feature type="non-terminal residue" evidence="2">
    <location>
        <position position="1"/>
    </location>
</feature>
<evidence type="ECO:0000313" key="2">
    <source>
        <dbReference type="EMBL" id="GAT43096.1"/>
    </source>
</evidence>
<feature type="region of interest" description="Disordered" evidence="1">
    <location>
        <begin position="1"/>
        <end position="36"/>
    </location>
</feature>
<evidence type="ECO:0000313" key="3">
    <source>
        <dbReference type="Proteomes" id="UP000815677"/>
    </source>
</evidence>
<sequence length="36" mass="4270">GSTNLCPEYGDRVSQDDARRQRDDEIVQQQQTSRWM</sequence>
<feature type="compositionally biased region" description="Basic and acidic residues" evidence="1">
    <location>
        <begin position="9"/>
        <end position="25"/>
    </location>
</feature>